<dbReference type="AlphaFoldDB" id="A0A7R9QMG0"/>
<evidence type="ECO:0000313" key="3">
    <source>
        <dbReference type="Proteomes" id="UP000728032"/>
    </source>
</evidence>
<keyword evidence="1" id="KW-1133">Transmembrane helix</keyword>
<keyword evidence="3" id="KW-1185">Reference proteome</keyword>
<dbReference type="EMBL" id="CAJPVJ010004619">
    <property type="protein sequence ID" value="CAG2168779.1"/>
    <property type="molecule type" value="Genomic_DNA"/>
</dbReference>
<organism evidence="2">
    <name type="scientific">Oppiella nova</name>
    <dbReference type="NCBI Taxonomy" id="334625"/>
    <lineage>
        <taxon>Eukaryota</taxon>
        <taxon>Metazoa</taxon>
        <taxon>Ecdysozoa</taxon>
        <taxon>Arthropoda</taxon>
        <taxon>Chelicerata</taxon>
        <taxon>Arachnida</taxon>
        <taxon>Acari</taxon>
        <taxon>Acariformes</taxon>
        <taxon>Sarcoptiformes</taxon>
        <taxon>Oribatida</taxon>
        <taxon>Brachypylina</taxon>
        <taxon>Oppioidea</taxon>
        <taxon>Oppiidae</taxon>
        <taxon>Oppiella</taxon>
    </lineage>
</organism>
<reference evidence="2" key="1">
    <citation type="submission" date="2020-11" db="EMBL/GenBank/DDBJ databases">
        <authorList>
            <person name="Tran Van P."/>
        </authorList>
    </citation>
    <scope>NUCLEOTIDE SEQUENCE</scope>
</reference>
<protein>
    <submittedName>
        <fullName evidence="2">Uncharacterized protein</fullName>
    </submittedName>
</protein>
<evidence type="ECO:0000256" key="1">
    <source>
        <dbReference type="SAM" id="Phobius"/>
    </source>
</evidence>
<accession>A0A7R9QMG0</accession>
<keyword evidence="1" id="KW-0472">Membrane</keyword>
<dbReference type="OrthoDB" id="10442181at2759"/>
<feature type="transmembrane region" description="Helical" evidence="1">
    <location>
        <begin position="40"/>
        <end position="60"/>
    </location>
</feature>
<sequence length="158" mass="17425">MITSEKKTHQTSGGVWRLLTGGTGSGNEWSSPRAGPTICWQLTTGLLCCLAFVVSVVCLIRTLSLEQKIWTLESNCEKYETLIHKLIENYDLLAIKAIKDITGNYDMSTATEGTGFADTVPQLDINAIIEESLLSIFVVNKDEGKGREANGKQYYTNE</sequence>
<keyword evidence="1" id="KW-0812">Transmembrane</keyword>
<gene>
    <name evidence="2" type="ORF">ONB1V03_LOCUS8263</name>
</gene>
<dbReference type="EMBL" id="OC919444">
    <property type="protein sequence ID" value="CAD7651356.1"/>
    <property type="molecule type" value="Genomic_DNA"/>
</dbReference>
<name>A0A7R9QMG0_9ACAR</name>
<dbReference type="Proteomes" id="UP000728032">
    <property type="component" value="Unassembled WGS sequence"/>
</dbReference>
<evidence type="ECO:0000313" key="2">
    <source>
        <dbReference type="EMBL" id="CAD7651356.1"/>
    </source>
</evidence>
<proteinExistence type="predicted"/>